<feature type="domain" description="HD" evidence="1">
    <location>
        <begin position="45"/>
        <end position="155"/>
    </location>
</feature>
<dbReference type="Pfam" id="PF01966">
    <property type="entry name" value="HD"/>
    <property type="match status" value="1"/>
</dbReference>
<dbReference type="STRING" id="119641.SAMN05421842_107148"/>
<reference evidence="2 3" key="1">
    <citation type="submission" date="2016-10" db="EMBL/GenBank/DDBJ databases">
        <authorList>
            <person name="de Groot N.N."/>
        </authorList>
    </citation>
    <scope>NUCLEOTIDE SEQUENCE [LARGE SCALE GENOMIC DNA]</scope>
    <source>
        <strain evidence="2 3">DSM 12992</strain>
    </source>
</reference>
<dbReference type="CDD" id="cd00077">
    <property type="entry name" value="HDc"/>
    <property type="match status" value="1"/>
</dbReference>
<dbReference type="SUPFAM" id="SSF109604">
    <property type="entry name" value="HD-domain/PDEase-like"/>
    <property type="match status" value="1"/>
</dbReference>
<keyword evidence="3" id="KW-1185">Reference proteome</keyword>
<dbReference type="InterPro" id="IPR003607">
    <property type="entry name" value="HD/PDEase_dom"/>
</dbReference>
<dbReference type="AlphaFoldDB" id="A0A1I1LJJ9"/>
<accession>A0A1I1LJJ9</accession>
<sequence>MIYRMKQFYWGFISLLKKDDDCLLNKYLNANEKGLFMKLNKSERQHSVRVCKESINYIDKHNMINIKKDRMAKCALLHDIGKIKSSLNVVEKGLLVIINKVTLGRFLKYTKYSKIIDYYNHPKLGVESLKQIGIYDNEVLYCIERHHNEIDNKEIKHNLYLSILIICDNNN</sequence>
<dbReference type="Proteomes" id="UP000199263">
    <property type="component" value="Unassembled WGS sequence"/>
</dbReference>
<dbReference type="EMBL" id="FOMG01000007">
    <property type="protein sequence ID" value="SFC69660.1"/>
    <property type="molecule type" value="Genomic_DNA"/>
</dbReference>
<evidence type="ECO:0000313" key="3">
    <source>
        <dbReference type="Proteomes" id="UP000199263"/>
    </source>
</evidence>
<protein>
    <submittedName>
        <fullName evidence="2">HDIG domain-containing protein</fullName>
    </submittedName>
</protein>
<organism evidence="2 3">
    <name type="scientific">Clostridium uliginosum</name>
    <dbReference type="NCBI Taxonomy" id="119641"/>
    <lineage>
        <taxon>Bacteria</taxon>
        <taxon>Bacillati</taxon>
        <taxon>Bacillota</taxon>
        <taxon>Clostridia</taxon>
        <taxon>Eubacteriales</taxon>
        <taxon>Clostridiaceae</taxon>
        <taxon>Clostridium</taxon>
    </lineage>
</organism>
<gene>
    <name evidence="2" type="ORF">SAMN05421842_107148</name>
</gene>
<name>A0A1I1LJJ9_9CLOT</name>
<dbReference type="InterPro" id="IPR006675">
    <property type="entry name" value="HDIG_dom"/>
</dbReference>
<dbReference type="OrthoDB" id="68032at2"/>
<proteinExistence type="predicted"/>
<dbReference type="Gene3D" id="1.10.3210.10">
    <property type="entry name" value="Hypothetical protein af1432"/>
    <property type="match status" value="1"/>
</dbReference>
<dbReference type="NCBIfam" id="TIGR00277">
    <property type="entry name" value="HDIG"/>
    <property type="match status" value="1"/>
</dbReference>
<dbReference type="RefSeq" id="WP_090090061.1">
    <property type="nucleotide sequence ID" value="NZ_FOMG01000007.1"/>
</dbReference>
<evidence type="ECO:0000259" key="1">
    <source>
        <dbReference type="Pfam" id="PF01966"/>
    </source>
</evidence>
<evidence type="ECO:0000313" key="2">
    <source>
        <dbReference type="EMBL" id="SFC69660.1"/>
    </source>
</evidence>
<dbReference type="InterPro" id="IPR006674">
    <property type="entry name" value="HD_domain"/>
</dbReference>